<evidence type="ECO:0000313" key="2">
    <source>
        <dbReference type="EMBL" id="GAA3969874.1"/>
    </source>
</evidence>
<feature type="transmembrane region" description="Helical" evidence="1">
    <location>
        <begin position="94"/>
        <end position="113"/>
    </location>
</feature>
<dbReference type="InterPro" id="IPR018643">
    <property type="entry name" value="DUF2069_membrane"/>
</dbReference>
<proteinExistence type="predicted"/>
<dbReference type="EMBL" id="BAABBO010000012">
    <property type="protein sequence ID" value="GAA3969874.1"/>
    <property type="molecule type" value="Genomic_DNA"/>
</dbReference>
<dbReference type="Pfam" id="PF09842">
    <property type="entry name" value="DUF2069"/>
    <property type="match status" value="1"/>
</dbReference>
<gene>
    <name evidence="2" type="ORF">GCM10022278_29470</name>
</gene>
<feature type="transmembrane region" description="Helical" evidence="1">
    <location>
        <begin position="69"/>
        <end position="88"/>
    </location>
</feature>
<comment type="caution">
    <text evidence="2">The sequence shown here is derived from an EMBL/GenBank/DDBJ whole genome shotgun (WGS) entry which is preliminary data.</text>
</comment>
<dbReference type="Proteomes" id="UP001501337">
    <property type="component" value="Unassembled WGS sequence"/>
</dbReference>
<keyword evidence="1" id="KW-0472">Membrane</keyword>
<evidence type="ECO:0000256" key="1">
    <source>
        <dbReference type="SAM" id="Phobius"/>
    </source>
</evidence>
<feature type="transmembrane region" description="Helical" evidence="1">
    <location>
        <begin position="42"/>
        <end position="62"/>
    </location>
</feature>
<keyword evidence="1" id="KW-1133">Transmembrane helix</keyword>
<organism evidence="2 3">
    <name type="scientific">Allohahella marinimesophila</name>
    <dbReference type="NCBI Taxonomy" id="1054972"/>
    <lineage>
        <taxon>Bacteria</taxon>
        <taxon>Pseudomonadati</taxon>
        <taxon>Pseudomonadota</taxon>
        <taxon>Gammaproteobacteria</taxon>
        <taxon>Oceanospirillales</taxon>
        <taxon>Hahellaceae</taxon>
        <taxon>Allohahella</taxon>
    </lineage>
</organism>
<accession>A0ABP7PRQ0</accession>
<name>A0ABP7PRQ0_9GAMM</name>
<reference evidence="3" key="1">
    <citation type="journal article" date="2019" name="Int. J. Syst. Evol. Microbiol.">
        <title>The Global Catalogue of Microorganisms (GCM) 10K type strain sequencing project: providing services to taxonomists for standard genome sequencing and annotation.</title>
        <authorList>
            <consortium name="The Broad Institute Genomics Platform"/>
            <consortium name="The Broad Institute Genome Sequencing Center for Infectious Disease"/>
            <person name="Wu L."/>
            <person name="Ma J."/>
        </authorList>
    </citation>
    <scope>NUCLEOTIDE SEQUENCE [LARGE SCALE GENOMIC DNA]</scope>
    <source>
        <strain evidence="3">JCM 17555</strain>
    </source>
</reference>
<protein>
    <submittedName>
        <fullName evidence="2">Uncharacterized protein</fullName>
    </submittedName>
</protein>
<keyword evidence="3" id="KW-1185">Reference proteome</keyword>
<evidence type="ECO:0000313" key="3">
    <source>
        <dbReference type="Proteomes" id="UP001501337"/>
    </source>
</evidence>
<sequence length="131" mass="14377">MLLAMQLSYLLLLIAVFADKWFAVNAVNTQLIDEQAAADTISPWVISFLTILPLLLFAWPVIAVKRKLLVGFCFVLCIYFATAIVDWLTYNQLIASAVALLCAAHFTAIGLYLKMSRPAPPVDSAEESAAL</sequence>
<keyword evidence="1" id="KW-0812">Transmembrane</keyword>